<accession>A0A8J8P1I4</accession>
<proteinExistence type="predicted"/>
<dbReference type="AlphaFoldDB" id="A0A8J8P1I4"/>
<gene>
    <name evidence="1" type="ORF">FGO68_gene2945</name>
</gene>
<evidence type="ECO:0000313" key="2">
    <source>
        <dbReference type="Proteomes" id="UP000785679"/>
    </source>
</evidence>
<comment type="caution">
    <text evidence="1">The sequence shown here is derived from an EMBL/GenBank/DDBJ whole genome shotgun (WGS) entry which is preliminary data.</text>
</comment>
<evidence type="ECO:0000313" key="1">
    <source>
        <dbReference type="EMBL" id="TNV85153.1"/>
    </source>
</evidence>
<dbReference type="Proteomes" id="UP000785679">
    <property type="component" value="Unassembled WGS sequence"/>
</dbReference>
<reference evidence="1" key="1">
    <citation type="submission" date="2019-06" db="EMBL/GenBank/DDBJ databases">
        <authorList>
            <person name="Zheng W."/>
        </authorList>
    </citation>
    <scope>NUCLEOTIDE SEQUENCE</scope>
    <source>
        <strain evidence="1">QDHG01</strain>
    </source>
</reference>
<sequence length="81" mass="9973">MTNQLGKIFRLQQFRLLSRHTKANKWTTCIQRTNSQNNYEKQLRHQRRKRHSFLSLQRHLLDNSKVKKRLPISSRSRFIRL</sequence>
<keyword evidence="2" id="KW-1185">Reference proteome</keyword>
<protein>
    <submittedName>
        <fullName evidence="1">Uncharacterized protein</fullName>
    </submittedName>
</protein>
<name>A0A8J8P1I4_HALGN</name>
<organism evidence="1 2">
    <name type="scientific">Halteria grandinella</name>
    <dbReference type="NCBI Taxonomy" id="5974"/>
    <lineage>
        <taxon>Eukaryota</taxon>
        <taxon>Sar</taxon>
        <taxon>Alveolata</taxon>
        <taxon>Ciliophora</taxon>
        <taxon>Intramacronucleata</taxon>
        <taxon>Spirotrichea</taxon>
        <taxon>Stichotrichia</taxon>
        <taxon>Sporadotrichida</taxon>
        <taxon>Halteriidae</taxon>
        <taxon>Halteria</taxon>
    </lineage>
</organism>
<dbReference type="EMBL" id="RRYP01002090">
    <property type="protein sequence ID" value="TNV85153.1"/>
    <property type="molecule type" value="Genomic_DNA"/>
</dbReference>